<comment type="caution">
    <text evidence="2">The sequence shown here is derived from an EMBL/GenBank/DDBJ whole genome shotgun (WGS) entry which is preliminary data.</text>
</comment>
<evidence type="ECO:0000256" key="1">
    <source>
        <dbReference type="SAM" id="MobiDB-lite"/>
    </source>
</evidence>
<feature type="compositionally biased region" description="Basic and acidic residues" evidence="1">
    <location>
        <begin position="100"/>
        <end position="114"/>
    </location>
</feature>
<evidence type="ECO:0000313" key="2">
    <source>
        <dbReference type="EMBL" id="KAJ1722504.1"/>
    </source>
</evidence>
<evidence type="ECO:0000313" key="3">
    <source>
        <dbReference type="Proteomes" id="UP001143981"/>
    </source>
</evidence>
<sequence length="120" mass="13736">MEIKEATHEMSAEQSEQATCEAAALDECEAAALDKHKQKILLMIREHLEDEYRSEMATEFKEVRASVWAFAKEKAREQSTIEELKEKMQAAEAHLTVADKGLKGQQHKEERLAHEILQSK</sequence>
<name>A0A9W7XWX9_9FUNG</name>
<feature type="region of interest" description="Disordered" evidence="1">
    <location>
        <begin position="98"/>
        <end position="120"/>
    </location>
</feature>
<accession>A0A9W7XWX9</accession>
<organism evidence="2 3">
    <name type="scientific">Coemansia biformis</name>
    <dbReference type="NCBI Taxonomy" id="1286918"/>
    <lineage>
        <taxon>Eukaryota</taxon>
        <taxon>Fungi</taxon>
        <taxon>Fungi incertae sedis</taxon>
        <taxon>Zoopagomycota</taxon>
        <taxon>Kickxellomycotina</taxon>
        <taxon>Kickxellomycetes</taxon>
        <taxon>Kickxellales</taxon>
        <taxon>Kickxellaceae</taxon>
        <taxon>Coemansia</taxon>
    </lineage>
</organism>
<gene>
    <name evidence="2" type="ORF">LPJ61_005923</name>
</gene>
<reference evidence="2" key="1">
    <citation type="submission" date="2022-07" db="EMBL/GenBank/DDBJ databases">
        <title>Phylogenomic reconstructions and comparative analyses of Kickxellomycotina fungi.</title>
        <authorList>
            <person name="Reynolds N.K."/>
            <person name="Stajich J.E."/>
            <person name="Barry K."/>
            <person name="Grigoriev I.V."/>
            <person name="Crous P."/>
            <person name="Smith M.E."/>
        </authorList>
    </citation>
    <scope>NUCLEOTIDE SEQUENCE</scope>
    <source>
        <strain evidence="2">BCRC 34381</strain>
    </source>
</reference>
<dbReference type="EMBL" id="JANBOI010002348">
    <property type="protein sequence ID" value="KAJ1722504.1"/>
    <property type="molecule type" value="Genomic_DNA"/>
</dbReference>
<dbReference type="AlphaFoldDB" id="A0A9W7XWX9"/>
<keyword evidence="3" id="KW-1185">Reference proteome</keyword>
<dbReference type="Proteomes" id="UP001143981">
    <property type="component" value="Unassembled WGS sequence"/>
</dbReference>
<protein>
    <submittedName>
        <fullName evidence="2">Uncharacterized protein</fullName>
    </submittedName>
</protein>
<proteinExistence type="predicted"/>